<dbReference type="Pfam" id="PF03564">
    <property type="entry name" value="DUF1759"/>
    <property type="match status" value="1"/>
</dbReference>
<evidence type="ECO:0000256" key="1">
    <source>
        <dbReference type="SAM" id="MobiDB-lite"/>
    </source>
</evidence>
<feature type="region of interest" description="Disordered" evidence="1">
    <location>
        <begin position="137"/>
        <end position="158"/>
    </location>
</feature>
<feature type="compositionally biased region" description="Basic and acidic residues" evidence="1">
    <location>
        <begin position="515"/>
        <end position="525"/>
    </location>
</feature>
<dbReference type="Pfam" id="PF18701">
    <property type="entry name" value="DUF5641"/>
    <property type="match status" value="1"/>
</dbReference>
<accession>A0AA47MPE2</accession>
<comment type="caution">
    <text evidence="3">The sequence shown here is derived from an EMBL/GenBank/DDBJ whole genome shotgun (WGS) entry which is preliminary data.</text>
</comment>
<organism evidence="3 4">
    <name type="scientific">Merluccius polli</name>
    <name type="common">Benguela hake</name>
    <name type="synonym">Merluccius cadenati</name>
    <dbReference type="NCBI Taxonomy" id="89951"/>
    <lineage>
        <taxon>Eukaryota</taxon>
        <taxon>Metazoa</taxon>
        <taxon>Chordata</taxon>
        <taxon>Craniata</taxon>
        <taxon>Vertebrata</taxon>
        <taxon>Euteleostomi</taxon>
        <taxon>Actinopterygii</taxon>
        <taxon>Neopterygii</taxon>
        <taxon>Teleostei</taxon>
        <taxon>Neoteleostei</taxon>
        <taxon>Acanthomorphata</taxon>
        <taxon>Zeiogadaria</taxon>
        <taxon>Gadariae</taxon>
        <taxon>Gadiformes</taxon>
        <taxon>Gadoidei</taxon>
        <taxon>Merlucciidae</taxon>
        <taxon>Merluccius</taxon>
    </lineage>
</organism>
<proteinExistence type="predicted"/>
<feature type="compositionally biased region" description="Basic and acidic residues" evidence="1">
    <location>
        <begin position="636"/>
        <end position="655"/>
    </location>
</feature>
<dbReference type="EMBL" id="JAOPHQ010003249">
    <property type="protein sequence ID" value="KAK0143739.1"/>
    <property type="molecule type" value="Genomic_DNA"/>
</dbReference>
<sequence length="1047" mass="117987">MAGTGTEETVGLTEEKEKRVVKPTLKGLEHNLQMKISLRRVILGQLNDKKNELYVLMDDDVNAENIGKEPLAEYVELIKEFSEINEQVKDLFCQTGYKENMNTDQSDWFEPRNSEHTDFAREVNSWTRAAKIRQEEAKRYSDEIKPEDSVSVTSKKSKKSKSVSAVSATSLARSERLKVELGKAALLAKSATLKKRQALEKHELQLNAEKEELELQAGLAAADAQLAVLKKYEGSEVSGRSGKGSRMDVLTSTPVKYDVNYSKSGNSGGQHSHTTRRDAGDHVIQAPVYSVDNSVNTDNLVIVMQRQNDITENLIRQQKLSTLPPQNIPVFKGDPIEYRLFMRAFEHSVESKTENSKDRLYYLEQHNIGPPNDLVRSCFHMDSEQGYPEAKRLLKERFGDKYKISMAYLDKALNWPIIKSEDSRALESYALFLTSCSNAMADLEYLDEMENAANMRTIIAKLPYRLRERFRSVAIDIQKRQDRRTKFKDVVTFITMQAEMASHPVFGEIPGQTRRQTDSKTEKTGGKKNITTLATEVKAQKAEKGVWDGNKKTQEKGTNVDKAFNKPCIFCQGDHTMEQCRKLQKMLHKEKLEFLKGKGLCFSCLMAGHMSKACEEKKSCQICSATHPTLLHIKQKTKDSPKEEASKEEPKDESTRVVSGFVDAGDTSSQTGAGGTDSILAIVPVRVKAKRGNKVLTCYAFLDPGSNASFCTNKLANDLHLQGKNVNILLTTMGEQKAVSCKAVPDLEVSSLEGDDFIGLTEVFAQKVIPVSKENIPTQDDVDKWPHLQGVRIPSINADVGLLIGTDVAKALEPEEVIRSIKDGPYAVRTALGWTVNGPLRENIGSRTKHGCPQIKINRISVARLEELWAQQFKCDFPENAQSEHLEMSKEDQLFMDRVSESAKLVNGHYSIGLPLKNKDVKMPNNRAVAEQRALNMKKKLQRNQTFKEDKRVQLEELTVADPERWTRECLPLLQKRQKWNHPSRNFIPGDVVLIVDESAPRGSWLMGRIVKTMEDEHGMVRKVRVKTKTNELERPITKLCLLQEAA</sequence>
<protein>
    <recommendedName>
        <fullName evidence="2">DUF5641 domain-containing protein</fullName>
    </recommendedName>
</protein>
<reference evidence="3" key="1">
    <citation type="journal article" date="2023" name="Front. Mar. Sci.">
        <title>A new Merluccius polli reference genome to investigate the effects of global change in West African waters.</title>
        <authorList>
            <person name="Mateo J.L."/>
            <person name="Blanco-Fernandez C."/>
            <person name="Garcia-Vazquez E."/>
            <person name="Machado-Schiaffino G."/>
        </authorList>
    </citation>
    <scope>NUCLEOTIDE SEQUENCE</scope>
    <source>
        <strain evidence="3">C29</strain>
        <tissue evidence="3">Fin</tissue>
    </source>
</reference>
<keyword evidence="4" id="KW-1185">Reference proteome</keyword>
<dbReference type="Proteomes" id="UP001174136">
    <property type="component" value="Unassembled WGS sequence"/>
</dbReference>
<dbReference type="PANTHER" id="PTHR47331:SF3">
    <property type="match status" value="1"/>
</dbReference>
<evidence type="ECO:0000313" key="4">
    <source>
        <dbReference type="Proteomes" id="UP001174136"/>
    </source>
</evidence>
<feature type="domain" description="DUF5641" evidence="2">
    <location>
        <begin position="964"/>
        <end position="1043"/>
    </location>
</feature>
<feature type="region of interest" description="Disordered" evidence="1">
    <location>
        <begin position="634"/>
        <end position="658"/>
    </location>
</feature>
<dbReference type="PANTHER" id="PTHR47331">
    <property type="entry name" value="PHD-TYPE DOMAIN-CONTAINING PROTEIN"/>
    <property type="match status" value="1"/>
</dbReference>
<evidence type="ECO:0000313" key="3">
    <source>
        <dbReference type="EMBL" id="KAK0143739.1"/>
    </source>
</evidence>
<gene>
    <name evidence="3" type="ORF">N1851_018058</name>
</gene>
<evidence type="ECO:0000259" key="2">
    <source>
        <dbReference type="Pfam" id="PF18701"/>
    </source>
</evidence>
<name>A0AA47MPE2_MERPO</name>
<dbReference type="AlphaFoldDB" id="A0AA47MPE2"/>
<dbReference type="InterPro" id="IPR005312">
    <property type="entry name" value="DUF1759"/>
</dbReference>
<feature type="region of interest" description="Disordered" evidence="1">
    <location>
        <begin position="508"/>
        <end position="528"/>
    </location>
</feature>
<dbReference type="InterPro" id="IPR040676">
    <property type="entry name" value="DUF5641"/>
</dbReference>
<feature type="compositionally biased region" description="Basic and acidic residues" evidence="1">
    <location>
        <begin position="137"/>
        <end position="148"/>
    </location>
</feature>